<reference evidence="2" key="1">
    <citation type="submission" date="2021-02" db="EMBL/GenBank/DDBJ databases">
        <authorList>
            <person name="Dougan E. K."/>
            <person name="Rhodes N."/>
            <person name="Thang M."/>
            <person name="Chan C."/>
        </authorList>
    </citation>
    <scope>NUCLEOTIDE SEQUENCE</scope>
</reference>
<gene>
    <name evidence="2" type="ORF">PGLA1383_LOCUS17963</name>
</gene>
<dbReference type="OrthoDB" id="10489151at2759"/>
<feature type="compositionally biased region" description="Basic residues" evidence="1">
    <location>
        <begin position="99"/>
        <end position="115"/>
    </location>
</feature>
<dbReference type="Proteomes" id="UP000654075">
    <property type="component" value="Unassembled WGS sequence"/>
</dbReference>
<organism evidence="2 3">
    <name type="scientific">Polarella glacialis</name>
    <name type="common">Dinoflagellate</name>
    <dbReference type="NCBI Taxonomy" id="89957"/>
    <lineage>
        <taxon>Eukaryota</taxon>
        <taxon>Sar</taxon>
        <taxon>Alveolata</taxon>
        <taxon>Dinophyceae</taxon>
        <taxon>Suessiales</taxon>
        <taxon>Suessiaceae</taxon>
        <taxon>Polarella</taxon>
    </lineage>
</organism>
<proteinExistence type="predicted"/>
<sequence>MNEAEDVMKKFKLDDEAKKKLVLVVLQRADDASRVLGRLEVYLESARKPSSAMMLMFGRLMAGGDVPDEHREPKEKKTDRDNSEDRDRGRGRDRDRGRGRSRSRSRGRRSRSRRR</sequence>
<feature type="region of interest" description="Disordered" evidence="1">
    <location>
        <begin position="63"/>
        <end position="115"/>
    </location>
</feature>
<name>A0A813EG36_POLGL</name>
<comment type="caution">
    <text evidence="2">The sequence shown here is derived from an EMBL/GenBank/DDBJ whole genome shotgun (WGS) entry which is preliminary data.</text>
</comment>
<protein>
    <submittedName>
        <fullName evidence="2">Uncharacterized protein</fullName>
    </submittedName>
</protein>
<evidence type="ECO:0000313" key="3">
    <source>
        <dbReference type="Proteomes" id="UP000654075"/>
    </source>
</evidence>
<evidence type="ECO:0000256" key="1">
    <source>
        <dbReference type="SAM" id="MobiDB-lite"/>
    </source>
</evidence>
<dbReference type="EMBL" id="CAJNNV010011320">
    <property type="protein sequence ID" value="CAE8599617.1"/>
    <property type="molecule type" value="Genomic_DNA"/>
</dbReference>
<dbReference type="AlphaFoldDB" id="A0A813EG36"/>
<evidence type="ECO:0000313" key="2">
    <source>
        <dbReference type="EMBL" id="CAE8599617.1"/>
    </source>
</evidence>
<accession>A0A813EG36</accession>
<keyword evidence="3" id="KW-1185">Reference proteome</keyword>
<feature type="compositionally biased region" description="Basic and acidic residues" evidence="1">
    <location>
        <begin position="67"/>
        <end position="98"/>
    </location>
</feature>